<dbReference type="EMBL" id="QJSQ01000029">
    <property type="protein sequence ID" value="PYE16597.1"/>
    <property type="molecule type" value="Genomic_DNA"/>
</dbReference>
<dbReference type="GO" id="GO:0015774">
    <property type="term" value="P:polysaccharide transport"/>
    <property type="evidence" value="ECO:0007669"/>
    <property type="project" value="InterPro"/>
</dbReference>
<organism evidence="1 2">
    <name type="scientific">Paraburkholderia silvatlantica</name>
    <dbReference type="NCBI Taxonomy" id="321895"/>
    <lineage>
        <taxon>Bacteria</taxon>
        <taxon>Pseudomonadati</taxon>
        <taxon>Pseudomonadota</taxon>
        <taxon>Betaproteobacteria</taxon>
        <taxon>Burkholderiales</taxon>
        <taxon>Burkholderiaceae</taxon>
        <taxon>Paraburkholderia</taxon>
    </lineage>
</organism>
<accession>A0A2V4UEU5</accession>
<dbReference type="CDD" id="cd16439">
    <property type="entry name" value="beta_Kdo_transferase_KpsC_2"/>
    <property type="match status" value="1"/>
</dbReference>
<evidence type="ECO:0000313" key="2">
    <source>
        <dbReference type="Proteomes" id="UP000247772"/>
    </source>
</evidence>
<evidence type="ECO:0000313" key="1">
    <source>
        <dbReference type="EMBL" id="PYE16597.1"/>
    </source>
</evidence>
<name>A0A2V4UEU5_9BURK</name>
<dbReference type="GO" id="GO:0000271">
    <property type="term" value="P:polysaccharide biosynthetic process"/>
    <property type="evidence" value="ECO:0007669"/>
    <property type="project" value="InterPro"/>
</dbReference>
<sequence length="530" mass="58752">MIAQALGAHSTAEYWLARTNTQHSGAWLASGCADQLSPFRRIDEHSSLCASIAHFDHVYTLSAAEGMQALLCGVPLHVFGMPYYAGWGLTHDYVPQPARRSHATLDLLFEIAFVRLSRHIDQDARTPASLEILLDAIEAHRDTVLRFADIKCAAGVRFQWWKRPLATPYLSAGGGTLRWIDDAHKLCEGEYAALWGARSVEGLPDGAPAVRIEDGFLHSTGLGSDHIAPCSQIIDRRGLYFDPSRPSDLTVILNEATFTDAELARARALRGEIARLGLTKYNLGRRKPAWRAPSGKRVVLVPGQVADDASIRLGTRGITTAEQLLREVRARRPDAFIVYKPHPDVLSGNRQGLIEAASLADVVEQDSDLISLIEVTDEVHTLSSLSGFEALIRGKAVFTYGLPFYAGWGLTVDALAQPWRKRALSLDMLTAGALLRYPVYWNWSLRLFTTPEVIVQQLAFRAARPLEKIRGNRLRPLLKALRWSRNGLWHLSWQCARQWDRFHSRHAATVACGAAALPSNSTANGKTRHE</sequence>
<proteinExistence type="predicted"/>
<reference evidence="1 2" key="1">
    <citation type="submission" date="2018-06" db="EMBL/GenBank/DDBJ databases">
        <title>Genomic Encyclopedia of Type Strains, Phase IV (KMG-V): Genome sequencing to study the core and pangenomes of soil and plant-associated prokaryotes.</title>
        <authorList>
            <person name="Whitman W."/>
        </authorList>
    </citation>
    <scope>NUCLEOTIDE SEQUENCE [LARGE SCALE GENOMIC DNA]</scope>
    <source>
        <strain evidence="1 2">SRCL-318</strain>
    </source>
</reference>
<dbReference type="AlphaFoldDB" id="A0A2V4UEU5"/>
<gene>
    <name evidence="1" type="ORF">C7410_12938</name>
</gene>
<dbReference type="Pfam" id="PF05159">
    <property type="entry name" value="Capsule_synth"/>
    <property type="match status" value="2"/>
</dbReference>
<dbReference type="InterPro" id="IPR007833">
    <property type="entry name" value="Capsule_polysaccharide_synth"/>
</dbReference>
<protein>
    <submittedName>
        <fullName evidence="1">Capsular polysaccharide export protein</fullName>
    </submittedName>
</protein>
<comment type="caution">
    <text evidence="1">The sequence shown here is derived from an EMBL/GenBank/DDBJ whole genome shotgun (WGS) entry which is preliminary data.</text>
</comment>
<dbReference type="Proteomes" id="UP000247772">
    <property type="component" value="Unassembled WGS sequence"/>
</dbReference>